<dbReference type="PANTHER" id="PTHR43540">
    <property type="entry name" value="PEROXYUREIDOACRYLATE/UREIDOACRYLATE AMIDOHYDROLASE-RELATED"/>
    <property type="match status" value="1"/>
</dbReference>
<dbReference type="EMBL" id="PIDP01002162">
    <property type="protein sequence ID" value="PLM82034.1"/>
    <property type="molecule type" value="Genomic_DNA"/>
</dbReference>
<accession>A0A2N4YQ85</accession>
<evidence type="ECO:0000313" key="4">
    <source>
        <dbReference type="Proteomes" id="UP000234412"/>
    </source>
</evidence>
<comment type="caution">
    <text evidence="3">The sequence shown here is derived from an EMBL/GenBank/DDBJ whole genome shotgun (WGS) entry which is preliminary data.</text>
</comment>
<dbReference type="Gene3D" id="3.40.50.850">
    <property type="entry name" value="Isochorismatase-like"/>
    <property type="match status" value="1"/>
</dbReference>
<evidence type="ECO:0000259" key="2">
    <source>
        <dbReference type="Pfam" id="PF00857"/>
    </source>
</evidence>
<dbReference type="InterPro" id="IPR000868">
    <property type="entry name" value="Isochorismatase-like_dom"/>
</dbReference>
<dbReference type="SUPFAM" id="SSF52499">
    <property type="entry name" value="Isochorismatase-like hydrolases"/>
    <property type="match status" value="1"/>
</dbReference>
<dbReference type="PANTHER" id="PTHR43540:SF6">
    <property type="entry name" value="ISOCHORISMATASE-LIKE DOMAIN-CONTAINING PROTEIN"/>
    <property type="match status" value="1"/>
</dbReference>
<sequence>MISSEHALLIIDMQQGLFHSPVSPYQADALLANVCLLIEKARQAEVPVFFARHTGPDDSPFSAQSPLTQLLPEMGVSGERDIVFIKRYPSCFQHTDLAHRLAQAGVKQLVIAGMKTEFCVDTTCRAASALGWRTVLIS</sequence>
<dbReference type="Proteomes" id="UP000234412">
    <property type="component" value="Unassembled WGS sequence"/>
</dbReference>
<feature type="domain" description="Isochorismatase-like" evidence="2">
    <location>
        <begin position="7"/>
        <end position="138"/>
    </location>
</feature>
<protein>
    <submittedName>
        <fullName evidence="3">Cysteine hydrolase</fullName>
    </submittedName>
</protein>
<gene>
    <name evidence="3" type="ORF">CWN47_34595</name>
</gene>
<proteinExistence type="predicted"/>
<name>A0A2N4YQ85_KLEVA</name>
<dbReference type="Pfam" id="PF00857">
    <property type="entry name" value="Isochorismatase"/>
    <property type="match status" value="1"/>
</dbReference>
<keyword evidence="1 3" id="KW-0378">Hydrolase</keyword>
<dbReference type="GO" id="GO:0016787">
    <property type="term" value="F:hydrolase activity"/>
    <property type="evidence" value="ECO:0007669"/>
    <property type="project" value="UniProtKB-KW"/>
</dbReference>
<reference evidence="3 4" key="1">
    <citation type="submission" date="2017-11" db="EMBL/GenBank/DDBJ databases">
        <authorList>
            <person name="Han C.G."/>
        </authorList>
    </citation>
    <scope>NUCLEOTIDE SEQUENCE [LARGE SCALE GENOMIC DNA]</scope>
    <source>
        <strain evidence="3 4">A8</strain>
    </source>
</reference>
<organism evidence="3 4">
    <name type="scientific">Klebsiella variicola</name>
    <dbReference type="NCBI Taxonomy" id="244366"/>
    <lineage>
        <taxon>Bacteria</taxon>
        <taxon>Pseudomonadati</taxon>
        <taxon>Pseudomonadota</taxon>
        <taxon>Gammaproteobacteria</taxon>
        <taxon>Enterobacterales</taxon>
        <taxon>Enterobacteriaceae</taxon>
        <taxon>Klebsiella/Raoultella group</taxon>
        <taxon>Klebsiella</taxon>
        <taxon>Klebsiella pneumoniae complex</taxon>
    </lineage>
</organism>
<dbReference type="InterPro" id="IPR050272">
    <property type="entry name" value="Isochorismatase-like_hydrls"/>
</dbReference>
<feature type="non-terminal residue" evidence="3">
    <location>
        <position position="138"/>
    </location>
</feature>
<evidence type="ECO:0000256" key="1">
    <source>
        <dbReference type="ARBA" id="ARBA00022801"/>
    </source>
</evidence>
<dbReference type="InterPro" id="IPR036380">
    <property type="entry name" value="Isochorismatase-like_sf"/>
</dbReference>
<evidence type="ECO:0000313" key="3">
    <source>
        <dbReference type="EMBL" id="PLM82034.1"/>
    </source>
</evidence>
<dbReference type="AlphaFoldDB" id="A0A2N4YQ85"/>
<reference evidence="3 4" key="2">
    <citation type="submission" date="2018-01" db="EMBL/GenBank/DDBJ databases">
        <title>Genomic study of Klebsiella pneumoniae.</title>
        <authorList>
            <person name="Yang Y."/>
            <person name="Bicalho R."/>
        </authorList>
    </citation>
    <scope>NUCLEOTIDE SEQUENCE [LARGE SCALE GENOMIC DNA]</scope>
    <source>
        <strain evidence="3 4">A8</strain>
    </source>
</reference>